<sequence length="266" mass="28865">MHIRSFILAGAGLAIGLTAPVSANGPARGGAIAARPPMHAGATVHRWGPRHQGRWRAGWYAPGGWAAYRRPVVGYVLPRYWISPAYHIRDHGAYGLPAPVSGHGWSRYYDDAVMTDRDGRVRDYRSGVAWEEAGDAPPPGLRYDDEVTARDGPPPPPLGYEGRWSGTWRDKDGKTFSGDYEGRFEGQVQGGPGVDFDPPPYAAGPNRTERHGGPGEPVVTTTQAPGFISGGYYYPGATTTTVVIQPAVTTTRTYVTEVPVRRRRGR</sequence>
<feature type="region of interest" description="Disordered" evidence="1">
    <location>
        <begin position="187"/>
        <end position="217"/>
    </location>
</feature>
<gene>
    <name evidence="3" type="ORF">SIDU_06990</name>
</gene>
<evidence type="ECO:0000256" key="2">
    <source>
        <dbReference type="SAM" id="SignalP"/>
    </source>
</evidence>
<reference evidence="3 4" key="1">
    <citation type="journal article" date="2012" name="J. Bacteriol.">
        <title>Genome sequence of Sphingobium indicum B90A, a hexachlorocyclohexane-degrading bacterium.</title>
        <authorList>
            <person name="Anand S."/>
            <person name="Sangwan N."/>
            <person name="Lata P."/>
            <person name="Kaur J."/>
            <person name="Dua A."/>
            <person name="Singh A.K."/>
            <person name="Verma M."/>
            <person name="Kaur J."/>
            <person name="Khurana J.P."/>
            <person name="Khurana P."/>
            <person name="Mathur S."/>
            <person name="Lal R."/>
        </authorList>
    </citation>
    <scope>NUCLEOTIDE SEQUENCE [LARGE SCALE GENOMIC DNA]</scope>
    <source>
        <strain evidence="4">DSM 16412 / CCM 7286 / MTCC 6364 / B90A</strain>
    </source>
</reference>
<organism evidence="3 4">
    <name type="scientific">Sphingobium indicum (strain DSM 16412 / CCM 7286 / MTCC 6364 / B90A)</name>
    <dbReference type="NCBI Taxonomy" id="861109"/>
    <lineage>
        <taxon>Bacteria</taxon>
        <taxon>Pseudomonadati</taxon>
        <taxon>Pseudomonadota</taxon>
        <taxon>Alphaproteobacteria</taxon>
        <taxon>Sphingomonadales</taxon>
        <taxon>Sphingomonadaceae</taxon>
        <taxon>Sphingobium</taxon>
    </lineage>
</organism>
<feature type="chain" id="PRO_5009860088" description="RcnB family protein" evidence="2">
    <location>
        <begin position="24"/>
        <end position="266"/>
    </location>
</feature>
<feature type="region of interest" description="Disordered" evidence="1">
    <location>
        <begin position="147"/>
        <end position="166"/>
    </location>
</feature>
<dbReference type="Gene3D" id="3.10.450.160">
    <property type="entry name" value="inner membrane protein cigr"/>
    <property type="match status" value="1"/>
</dbReference>
<evidence type="ECO:0000313" key="3">
    <source>
        <dbReference type="EMBL" id="APL94271.1"/>
    </source>
</evidence>
<evidence type="ECO:0000256" key="1">
    <source>
        <dbReference type="SAM" id="MobiDB-lite"/>
    </source>
</evidence>
<dbReference type="InterPro" id="IPR024572">
    <property type="entry name" value="RcnB"/>
</dbReference>
<feature type="signal peptide" evidence="2">
    <location>
        <begin position="1"/>
        <end position="23"/>
    </location>
</feature>
<dbReference type="RefSeq" id="WP_007688468.1">
    <property type="nucleotide sequence ID" value="NZ_CP013070.1"/>
</dbReference>
<dbReference type="Proteomes" id="UP000004550">
    <property type="component" value="Chromosome"/>
</dbReference>
<keyword evidence="2" id="KW-0732">Signal</keyword>
<dbReference type="Pfam" id="PF11776">
    <property type="entry name" value="RcnB"/>
    <property type="match status" value="1"/>
</dbReference>
<evidence type="ECO:0000313" key="4">
    <source>
        <dbReference type="Proteomes" id="UP000004550"/>
    </source>
</evidence>
<evidence type="ECO:0008006" key="5">
    <source>
        <dbReference type="Google" id="ProtNLM"/>
    </source>
</evidence>
<dbReference type="AlphaFoldDB" id="A0A1L5BMZ3"/>
<accession>A0A1L5BMZ3</accession>
<dbReference type="KEGG" id="sinb:SIDU_06990"/>
<protein>
    <recommendedName>
        <fullName evidence="5">RcnB family protein</fullName>
    </recommendedName>
</protein>
<dbReference type="EMBL" id="CP013070">
    <property type="protein sequence ID" value="APL94271.1"/>
    <property type="molecule type" value="Genomic_DNA"/>
</dbReference>
<name>A0A1L5BMZ3_SPHIB</name>
<proteinExistence type="predicted"/>